<feature type="signal peptide" evidence="1">
    <location>
        <begin position="1"/>
        <end position="21"/>
    </location>
</feature>
<dbReference type="Proteomes" id="UP001216253">
    <property type="component" value="Unassembled WGS sequence"/>
</dbReference>
<dbReference type="RefSeq" id="WP_275226452.1">
    <property type="nucleotide sequence ID" value="NZ_JARESE010000001.1"/>
</dbReference>
<name>A0ABT5WKE0_9SPHN</name>
<evidence type="ECO:0000256" key="1">
    <source>
        <dbReference type="SAM" id="SignalP"/>
    </source>
</evidence>
<evidence type="ECO:0000313" key="3">
    <source>
        <dbReference type="Proteomes" id="UP001216253"/>
    </source>
</evidence>
<reference evidence="2 3" key="1">
    <citation type="submission" date="2023-03" db="EMBL/GenBank/DDBJ databases">
        <title>NovoSphingobium album sp. nov. isolated from polycyclic aromatic hydrocarbons- and heavy-metal polluted soil.</title>
        <authorList>
            <person name="Liu Z."/>
            <person name="Wang K."/>
        </authorList>
    </citation>
    <scope>NUCLEOTIDE SEQUENCE [LARGE SCALE GENOMIC DNA]</scope>
    <source>
        <strain evidence="2 3">H3SJ31-1</strain>
    </source>
</reference>
<sequence length="238" mass="26220">MRPLLRLASAALALCATPAIAQETPAPDPARVQLAEKTVDYVFPSGTYAKIMNKSMDALMDNIMQSVTAMPMRDLAAMGGIDKERLDKMGPATMQEVMLILDPVFEQRMKLTTRAMMGEMSGLMTRFEPDIREGLAQAYASRFDARQLAELNAFFATPTGAAYAEQSMLIFTDQAVMTRMQAFMPEMMKQMPAIMEKVKAATAGLPEPRKPQDLDKAERARLAHILGIPEDKLDKPGG</sequence>
<feature type="chain" id="PRO_5045879768" evidence="1">
    <location>
        <begin position="22"/>
        <end position="238"/>
    </location>
</feature>
<proteinExistence type="predicted"/>
<evidence type="ECO:0000313" key="2">
    <source>
        <dbReference type="EMBL" id="MDE8650369.1"/>
    </source>
</evidence>
<organism evidence="2 3">
    <name type="scientific">Novosphingobium album</name>
    <name type="common">ex Liu et al. 2023</name>
    <dbReference type="NCBI Taxonomy" id="3031130"/>
    <lineage>
        <taxon>Bacteria</taxon>
        <taxon>Pseudomonadati</taxon>
        <taxon>Pseudomonadota</taxon>
        <taxon>Alphaproteobacteria</taxon>
        <taxon>Sphingomonadales</taxon>
        <taxon>Sphingomonadaceae</taxon>
        <taxon>Novosphingobium</taxon>
    </lineage>
</organism>
<dbReference type="EMBL" id="JARESE010000001">
    <property type="protein sequence ID" value="MDE8650369.1"/>
    <property type="molecule type" value="Genomic_DNA"/>
</dbReference>
<comment type="caution">
    <text evidence="2">The sequence shown here is derived from an EMBL/GenBank/DDBJ whole genome shotgun (WGS) entry which is preliminary data.</text>
</comment>
<gene>
    <name evidence="2" type="ORF">PYV00_01390</name>
</gene>
<accession>A0ABT5WKE0</accession>
<keyword evidence="3" id="KW-1185">Reference proteome</keyword>
<keyword evidence="1" id="KW-0732">Signal</keyword>
<protein>
    <submittedName>
        <fullName evidence="2">DUF2059 domain-containing protein</fullName>
    </submittedName>
</protein>